<evidence type="ECO:0000256" key="11">
    <source>
        <dbReference type="ARBA" id="ARBA00023221"/>
    </source>
</evidence>
<evidence type="ECO:0000256" key="3">
    <source>
        <dbReference type="ARBA" id="ARBA00012296"/>
    </source>
</evidence>
<comment type="similarity">
    <text evidence="2 13">Belongs to the diphosphomevalonate decarboxylase family.</text>
</comment>
<dbReference type="InterPro" id="IPR036554">
    <property type="entry name" value="GHMP_kinase_C_sf"/>
</dbReference>
<dbReference type="NCBIfam" id="TIGR01240">
    <property type="entry name" value="mevDPdecarb"/>
    <property type="match status" value="1"/>
</dbReference>
<dbReference type="GO" id="GO:0005524">
    <property type="term" value="F:ATP binding"/>
    <property type="evidence" value="ECO:0007669"/>
    <property type="project" value="UniProtKB-KW"/>
</dbReference>
<keyword evidence="12 13" id="KW-0456">Lyase</keyword>
<evidence type="ECO:0000259" key="14">
    <source>
        <dbReference type="Pfam" id="PF18376"/>
    </source>
</evidence>
<evidence type="ECO:0000256" key="9">
    <source>
        <dbReference type="ARBA" id="ARBA00023098"/>
    </source>
</evidence>
<keyword evidence="8 13" id="KW-0756">Sterol biosynthesis</keyword>
<dbReference type="Proteomes" id="UP001211065">
    <property type="component" value="Unassembled WGS sequence"/>
</dbReference>
<evidence type="ECO:0000256" key="4">
    <source>
        <dbReference type="ARBA" id="ARBA00022516"/>
    </source>
</evidence>
<dbReference type="PIRSF" id="PIRSF015950">
    <property type="entry name" value="Mev_P_decrbx"/>
    <property type="match status" value="1"/>
</dbReference>
<dbReference type="GO" id="GO:0004163">
    <property type="term" value="F:diphosphomevalonate decarboxylase activity"/>
    <property type="evidence" value="ECO:0007669"/>
    <property type="project" value="UniProtKB-UniRule"/>
</dbReference>
<dbReference type="Gene3D" id="3.30.70.890">
    <property type="entry name" value="GHMP kinase, C-terminal domain"/>
    <property type="match status" value="1"/>
</dbReference>
<evidence type="ECO:0000313" key="16">
    <source>
        <dbReference type="EMBL" id="KAJ3201151.1"/>
    </source>
</evidence>
<dbReference type="GO" id="GO:0005829">
    <property type="term" value="C:cytosol"/>
    <property type="evidence" value="ECO:0007669"/>
    <property type="project" value="InterPro"/>
</dbReference>
<dbReference type="Pfam" id="PF22700">
    <property type="entry name" value="MVD-like_N"/>
    <property type="match status" value="1"/>
</dbReference>
<dbReference type="EMBL" id="JADGJW010001774">
    <property type="protein sequence ID" value="KAJ3201151.1"/>
    <property type="molecule type" value="Genomic_DNA"/>
</dbReference>
<feature type="domain" description="Mvd1 C-terminal" evidence="14">
    <location>
        <begin position="189"/>
        <end position="387"/>
    </location>
</feature>
<comment type="catalytic activity">
    <reaction evidence="13">
        <text>(R)-5-diphosphomevalonate + ATP = isopentenyl diphosphate + ADP + phosphate + CO2</text>
        <dbReference type="Rhea" id="RHEA:23732"/>
        <dbReference type="ChEBI" id="CHEBI:16526"/>
        <dbReference type="ChEBI" id="CHEBI:30616"/>
        <dbReference type="ChEBI" id="CHEBI:43474"/>
        <dbReference type="ChEBI" id="CHEBI:57557"/>
        <dbReference type="ChEBI" id="CHEBI:128769"/>
        <dbReference type="ChEBI" id="CHEBI:456216"/>
        <dbReference type="EC" id="4.1.1.33"/>
    </reaction>
</comment>
<dbReference type="InterPro" id="IPR005935">
    <property type="entry name" value="Mev_decarb"/>
</dbReference>
<evidence type="ECO:0000256" key="7">
    <source>
        <dbReference type="ARBA" id="ARBA00022955"/>
    </source>
</evidence>
<evidence type="ECO:0000256" key="2">
    <source>
        <dbReference type="ARBA" id="ARBA00008831"/>
    </source>
</evidence>
<name>A0AAD5XUN2_9FUNG</name>
<evidence type="ECO:0000256" key="6">
    <source>
        <dbReference type="ARBA" id="ARBA00022840"/>
    </source>
</evidence>
<dbReference type="Pfam" id="PF18376">
    <property type="entry name" value="MDD_C"/>
    <property type="match status" value="1"/>
</dbReference>
<dbReference type="FunFam" id="3.30.70.890:FF:000005">
    <property type="entry name" value="Diphosphomevalonate decarboxylase"/>
    <property type="match status" value="1"/>
</dbReference>
<proteinExistence type="inferred from homology"/>
<dbReference type="InterPro" id="IPR020568">
    <property type="entry name" value="Ribosomal_Su5_D2-typ_SF"/>
</dbReference>
<evidence type="ECO:0000256" key="12">
    <source>
        <dbReference type="ARBA" id="ARBA00023239"/>
    </source>
</evidence>
<gene>
    <name evidence="16" type="primary">MVD1</name>
    <name evidence="16" type="ORF">HK099_002352</name>
</gene>
<dbReference type="InterPro" id="IPR053859">
    <property type="entry name" value="MVD-like_N"/>
</dbReference>
<evidence type="ECO:0000256" key="5">
    <source>
        <dbReference type="ARBA" id="ARBA00022741"/>
    </source>
</evidence>
<keyword evidence="17" id="KW-1185">Reference proteome</keyword>
<evidence type="ECO:0000256" key="1">
    <source>
        <dbReference type="ARBA" id="ARBA00005055"/>
    </source>
</evidence>
<keyword evidence="7 13" id="KW-0752">Steroid biosynthesis</keyword>
<dbReference type="InterPro" id="IPR014721">
    <property type="entry name" value="Ribsml_uS5_D2-typ_fold_subgr"/>
</dbReference>
<evidence type="ECO:0000259" key="15">
    <source>
        <dbReference type="Pfam" id="PF22700"/>
    </source>
</evidence>
<evidence type="ECO:0000256" key="13">
    <source>
        <dbReference type="RuleBase" id="RU363086"/>
    </source>
</evidence>
<evidence type="ECO:0000256" key="10">
    <source>
        <dbReference type="ARBA" id="ARBA00023166"/>
    </source>
</evidence>
<dbReference type="PANTHER" id="PTHR10977:SF3">
    <property type="entry name" value="DIPHOSPHOMEVALONATE DECARBOXYLASE"/>
    <property type="match status" value="1"/>
</dbReference>
<comment type="pathway">
    <text evidence="1 13">Isoprenoid biosynthesis; isopentenyl diphosphate biosynthesis via mevalonate pathway; isopentenyl diphosphate from (R)-mevalonate: step 3/3.</text>
</comment>
<evidence type="ECO:0000313" key="17">
    <source>
        <dbReference type="Proteomes" id="UP001211065"/>
    </source>
</evidence>
<comment type="caution">
    <text evidence="16">The sequence shown here is derived from an EMBL/GenBank/DDBJ whole genome shotgun (WGS) entry which is preliminary data.</text>
</comment>
<dbReference type="SUPFAM" id="SSF54211">
    <property type="entry name" value="Ribosomal protein S5 domain 2-like"/>
    <property type="match status" value="1"/>
</dbReference>
<reference evidence="16" key="1">
    <citation type="submission" date="2020-05" db="EMBL/GenBank/DDBJ databases">
        <title>Phylogenomic resolution of chytrid fungi.</title>
        <authorList>
            <person name="Stajich J.E."/>
            <person name="Amses K."/>
            <person name="Simmons R."/>
            <person name="Seto K."/>
            <person name="Myers J."/>
            <person name="Bonds A."/>
            <person name="Quandt C.A."/>
            <person name="Barry K."/>
            <person name="Liu P."/>
            <person name="Grigoriev I."/>
            <person name="Longcore J.E."/>
            <person name="James T.Y."/>
        </authorList>
    </citation>
    <scope>NUCLEOTIDE SEQUENCE</scope>
    <source>
        <strain evidence="16">JEL0476</strain>
    </source>
</reference>
<feature type="non-terminal residue" evidence="16">
    <location>
        <position position="389"/>
    </location>
</feature>
<dbReference type="Gene3D" id="3.30.230.10">
    <property type="match status" value="1"/>
</dbReference>
<dbReference type="AlphaFoldDB" id="A0AAD5XUN2"/>
<evidence type="ECO:0000256" key="8">
    <source>
        <dbReference type="ARBA" id="ARBA00023011"/>
    </source>
</evidence>
<dbReference type="InterPro" id="IPR041431">
    <property type="entry name" value="Mvd1_C"/>
</dbReference>
<keyword evidence="11 13" id="KW-0753">Steroid metabolism</keyword>
<keyword evidence="6 13" id="KW-0067">ATP-binding</keyword>
<organism evidence="16 17">
    <name type="scientific">Clydaea vesicula</name>
    <dbReference type="NCBI Taxonomy" id="447962"/>
    <lineage>
        <taxon>Eukaryota</taxon>
        <taxon>Fungi</taxon>
        <taxon>Fungi incertae sedis</taxon>
        <taxon>Chytridiomycota</taxon>
        <taxon>Chytridiomycota incertae sedis</taxon>
        <taxon>Chytridiomycetes</taxon>
        <taxon>Lobulomycetales</taxon>
        <taxon>Lobulomycetaceae</taxon>
        <taxon>Clydaea</taxon>
    </lineage>
</organism>
<dbReference type="InterPro" id="IPR029765">
    <property type="entry name" value="Mev_diP_decarb"/>
</dbReference>
<keyword evidence="5 13" id="KW-0547">Nucleotide-binding</keyword>
<accession>A0AAD5XUN2</accession>
<dbReference type="EC" id="4.1.1.33" evidence="3 13"/>
<protein>
    <recommendedName>
        <fullName evidence="3 13">Diphosphomevalonate decarboxylase</fullName>
        <ecNumber evidence="3 13">4.1.1.33</ecNumber>
    </recommendedName>
</protein>
<sequence length="389" mass="43313">MSLITCIAPVNIAVIKYWGKRDQELLLPTNGSLSVTLSTEDMHSKTSVKFSTGNEDEVWLNGKKQEMNKRFKNVLSKFKQLRKEEEALNNLPKISGKYILVESENNFPTAAGLASSASGFACLAFSLAKFYALPLNDTEISKIARIGSGSACRSIFGGFVAWEMGSMKDGSDSYAVQIAPETHWPEMEALILVVSDVKKHTSSTSGMQTTIETSELVAQRINHSVKQRLHDMITAIQTKNFDSFAELTMKDSNQFHAVCLDTFPPIFYLTDISRKIINFIHVYNKVTSDGINLYKAAYTFDAGPNAVIYTLKKDIDQLMKFINFFFPPPEDNELKNYYRGSFGSDFTLSEKEQSIALEITKLGINRNSGSLLNGIIKTKVGEGPKVIVE</sequence>
<keyword evidence="10 13" id="KW-1207">Sterol metabolism</keyword>
<dbReference type="PANTHER" id="PTHR10977">
    <property type="entry name" value="DIPHOSPHOMEVALONATE DECARBOXYLASE"/>
    <property type="match status" value="1"/>
</dbReference>
<keyword evidence="4 13" id="KW-0444">Lipid biosynthesis</keyword>
<feature type="domain" description="Diphosphomevalonate decarboxylase-like N-terminal" evidence="15">
    <location>
        <begin position="8"/>
        <end position="175"/>
    </location>
</feature>
<dbReference type="FunFam" id="3.30.230.10:FF:000018">
    <property type="entry name" value="Diphosphomevalonate decarboxylase"/>
    <property type="match status" value="1"/>
</dbReference>
<dbReference type="GO" id="GO:0016126">
    <property type="term" value="P:sterol biosynthetic process"/>
    <property type="evidence" value="ECO:0007669"/>
    <property type="project" value="UniProtKB-KW"/>
</dbReference>
<keyword evidence="9 13" id="KW-0443">Lipid metabolism</keyword>
<dbReference type="GO" id="GO:0019287">
    <property type="term" value="P:isopentenyl diphosphate biosynthetic process, mevalonate pathway"/>
    <property type="evidence" value="ECO:0007669"/>
    <property type="project" value="UniProtKB-UniRule"/>
</dbReference>
<dbReference type="SUPFAM" id="SSF55060">
    <property type="entry name" value="GHMP Kinase, C-terminal domain"/>
    <property type="match status" value="1"/>
</dbReference>